<dbReference type="InterPro" id="IPR024207">
    <property type="entry name" value="CotJB_dom"/>
</dbReference>
<gene>
    <name evidence="4" type="ORF">LIZ65_17525</name>
</gene>
<evidence type="ECO:0000256" key="1">
    <source>
        <dbReference type="SAM" id="Coils"/>
    </source>
</evidence>
<keyword evidence="1" id="KW-0175">Coiled coil</keyword>
<comment type="caution">
    <text evidence="4">The sequence shown here is derived from an EMBL/GenBank/DDBJ whole genome shotgun (WGS) entry which is preliminary data.</text>
</comment>
<dbReference type="EMBL" id="JAJCIS010000018">
    <property type="protein sequence ID" value="MCB7389087.1"/>
    <property type="molecule type" value="Genomic_DNA"/>
</dbReference>
<dbReference type="InterPro" id="IPR020256">
    <property type="entry name" value="Spore_coat_CotJA"/>
</dbReference>
<reference evidence="4 5" key="1">
    <citation type="submission" date="2021-10" db="EMBL/GenBank/DDBJ databases">
        <title>Collection of gut derived symbiotic bacterial strains cultured from healthy donors.</title>
        <authorList>
            <person name="Lin H."/>
            <person name="Littmann E."/>
            <person name="Kohout C."/>
            <person name="Pamer E.G."/>
        </authorList>
    </citation>
    <scope>NUCLEOTIDE SEQUENCE [LARGE SCALE GENOMIC DNA]</scope>
    <source>
        <strain evidence="4 5">DFI.1.165</strain>
    </source>
</reference>
<proteinExistence type="predicted"/>
<evidence type="ECO:0000256" key="2">
    <source>
        <dbReference type="SAM" id="MobiDB-lite"/>
    </source>
</evidence>
<dbReference type="Pfam" id="PF12652">
    <property type="entry name" value="CotJB"/>
    <property type="match status" value="1"/>
</dbReference>
<feature type="coiled-coil region" evidence="1">
    <location>
        <begin position="92"/>
        <end position="119"/>
    </location>
</feature>
<keyword evidence="5" id="KW-1185">Reference proteome</keyword>
<evidence type="ECO:0000259" key="3">
    <source>
        <dbReference type="Pfam" id="PF12652"/>
    </source>
</evidence>
<keyword evidence="4" id="KW-0167">Capsid protein</keyword>
<dbReference type="RefSeq" id="WP_082891786.1">
    <property type="nucleotide sequence ID" value="NZ_JAJCIQ010000018.1"/>
</dbReference>
<accession>A0ABS8DM42</accession>
<sequence length="153" mass="17631">MSEQQLAIASVPFQQWGEIYDDKEALHAGTIFKDLNKPFFAASGMLGEPAEREKSSVLTQEPAEQKEREDMMRKIAQTCFALDDLTLYLDTHETESKAKELYREKLQEAEALKKEFAEKFYPLGRPCILYSECPNEEHFCWQKGPMPWEGACV</sequence>
<feature type="domain" description="Protein CotJB" evidence="3">
    <location>
        <begin position="70"/>
        <end position="149"/>
    </location>
</feature>
<evidence type="ECO:0000313" key="4">
    <source>
        <dbReference type="EMBL" id="MCB7389087.1"/>
    </source>
</evidence>
<organism evidence="4 5">
    <name type="scientific">Bariatricus massiliensis</name>
    <dbReference type="NCBI Taxonomy" id="1745713"/>
    <lineage>
        <taxon>Bacteria</taxon>
        <taxon>Bacillati</taxon>
        <taxon>Bacillota</taxon>
        <taxon>Clostridia</taxon>
        <taxon>Lachnospirales</taxon>
        <taxon>Lachnospiraceae</taxon>
        <taxon>Bariatricus</taxon>
    </lineage>
</organism>
<name>A0ABS8DM42_9FIRM</name>
<dbReference type="Proteomes" id="UP001299546">
    <property type="component" value="Unassembled WGS sequence"/>
</dbReference>
<keyword evidence="4" id="KW-0946">Virion</keyword>
<feature type="region of interest" description="Disordered" evidence="2">
    <location>
        <begin position="47"/>
        <end position="67"/>
    </location>
</feature>
<protein>
    <submittedName>
        <fullName evidence="4">Spore coat protein CotJB</fullName>
    </submittedName>
</protein>
<dbReference type="Pfam" id="PF11007">
    <property type="entry name" value="CotJA"/>
    <property type="match status" value="1"/>
</dbReference>
<evidence type="ECO:0000313" key="5">
    <source>
        <dbReference type="Proteomes" id="UP001299546"/>
    </source>
</evidence>